<sequence length="141" mass="14865">MYVATLSLPSGEAAIDSPSTIQAQNPATALVETDDGNIHFYLPDAPTSRQCMMVRVERQLEFEVQRAGSVRLYPYYNPDIANETTLVMAATADPLATSCPAESCGAAAGDQKGGGAFIFDLISVLLVGAASLLSSLFLCTQ</sequence>
<organism evidence="3 4">
    <name type="scientific">Plakobranchus ocellatus</name>
    <dbReference type="NCBI Taxonomy" id="259542"/>
    <lineage>
        <taxon>Eukaryota</taxon>
        <taxon>Metazoa</taxon>
        <taxon>Spiralia</taxon>
        <taxon>Lophotrochozoa</taxon>
        <taxon>Mollusca</taxon>
        <taxon>Gastropoda</taxon>
        <taxon>Heterobranchia</taxon>
        <taxon>Euthyneura</taxon>
        <taxon>Panpulmonata</taxon>
        <taxon>Sacoglossa</taxon>
        <taxon>Placobranchoidea</taxon>
        <taxon>Plakobranchidae</taxon>
        <taxon>Plakobranchus</taxon>
    </lineage>
</organism>
<comment type="caution">
    <text evidence="3">The sequence shown here is derived from an EMBL/GenBank/DDBJ whole genome shotgun (WGS) entry which is preliminary data.</text>
</comment>
<dbReference type="SUPFAM" id="SSF49410">
    <property type="entry name" value="Alpha-macroglobulin receptor domain"/>
    <property type="match status" value="1"/>
</dbReference>
<dbReference type="InterPro" id="IPR009048">
    <property type="entry name" value="A-macroglobulin_rcpt-bd"/>
</dbReference>
<keyword evidence="1" id="KW-0472">Membrane</keyword>
<accession>A0AAV3ZD19</accession>
<dbReference type="InterPro" id="IPR036595">
    <property type="entry name" value="A-macroglobulin_rcpt-bd_sf"/>
</dbReference>
<evidence type="ECO:0000313" key="3">
    <source>
        <dbReference type="EMBL" id="GFN92406.1"/>
    </source>
</evidence>
<feature type="transmembrane region" description="Helical" evidence="1">
    <location>
        <begin position="117"/>
        <end position="138"/>
    </location>
</feature>
<feature type="domain" description="Alpha-macroglobulin receptor-binding" evidence="2">
    <location>
        <begin position="1"/>
        <end position="86"/>
    </location>
</feature>
<evidence type="ECO:0000259" key="2">
    <source>
        <dbReference type="SMART" id="SM01361"/>
    </source>
</evidence>
<reference evidence="3 4" key="1">
    <citation type="journal article" date="2021" name="Elife">
        <title>Chloroplast acquisition without the gene transfer in kleptoplastic sea slugs, Plakobranchus ocellatus.</title>
        <authorList>
            <person name="Maeda T."/>
            <person name="Takahashi S."/>
            <person name="Yoshida T."/>
            <person name="Shimamura S."/>
            <person name="Takaki Y."/>
            <person name="Nagai Y."/>
            <person name="Toyoda A."/>
            <person name="Suzuki Y."/>
            <person name="Arimoto A."/>
            <person name="Ishii H."/>
            <person name="Satoh N."/>
            <person name="Nishiyama T."/>
            <person name="Hasebe M."/>
            <person name="Maruyama T."/>
            <person name="Minagawa J."/>
            <person name="Obokata J."/>
            <person name="Shigenobu S."/>
        </authorList>
    </citation>
    <scope>NUCLEOTIDE SEQUENCE [LARGE SCALE GENOMIC DNA]</scope>
</reference>
<dbReference type="SMART" id="SM01361">
    <property type="entry name" value="A2M_recep"/>
    <property type="match status" value="1"/>
</dbReference>
<proteinExistence type="predicted"/>
<dbReference type="Proteomes" id="UP000735302">
    <property type="component" value="Unassembled WGS sequence"/>
</dbReference>
<dbReference type="AlphaFoldDB" id="A0AAV3ZD19"/>
<dbReference type="EMBL" id="BLXT01002238">
    <property type="protein sequence ID" value="GFN92406.1"/>
    <property type="molecule type" value="Genomic_DNA"/>
</dbReference>
<protein>
    <recommendedName>
        <fullName evidence="2">Alpha-macroglobulin receptor-binding domain-containing protein</fullName>
    </recommendedName>
</protein>
<evidence type="ECO:0000256" key="1">
    <source>
        <dbReference type="SAM" id="Phobius"/>
    </source>
</evidence>
<name>A0AAV3ZD19_9GAST</name>
<dbReference type="Gene3D" id="2.60.40.690">
    <property type="entry name" value="Alpha-macroglobulin, receptor-binding domain"/>
    <property type="match status" value="1"/>
</dbReference>
<gene>
    <name evidence="3" type="ORF">PoB_001891200</name>
</gene>
<keyword evidence="1" id="KW-0812">Transmembrane</keyword>
<keyword evidence="4" id="KW-1185">Reference proteome</keyword>
<evidence type="ECO:0000313" key="4">
    <source>
        <dbReference type="Proteomes" id="UP000735302"/>
    </source>
</evidence>
<dbReference type="Pfam" id="PF07677">
    <property type="entry name" value="A2M_recep"/>
    <property type="match status" value="1"/>
</dbReference>
<dbReference type="GO" id="GO:0005576">
    <property type="term" value="C:extracellular region"/>
    <property type="evidence" value="ECO:0007669"/>
    <property type="project" value="InterPro"/>
</dbReference>
<keyword evidence="1" id="KW-1133">Transmembrane helix</keyword>